<name>A0A9W6TNK0_9STRA</name>
<evidence type="ECO:0000313" key="1">
    <source>
        <dbReference type="EMBL" id="GMF16656.1"/>
    </source>
</evidence>
<reference evidence="1" key="1">
    <citation type="submission" date="2023-04" db="EMBL/GenBank/DDBJ databases">
        <title>Phytophthora lilii NBRC 32176.</title>
        <authorList>
            <person name="Ichikawa N."/>
            <person name="Sato H."/>
            <person name="Tonouchi N."/>
        </authorList>
    </citation>
    <scope>NUCLEOTIDE SEQUENCE</scope>
    <source>
        <strain evidence="1">NBRC 32176</strain>
    </source>
</reference>
<organism evidence="1 2">
    <name type="scientific">Phytophthora lilii</name>
    <dbReference type="NCBI Taxonomy" id="2077276"/>
    <lineage>
        <taxon>Eukaryota</taxon>
        <taxon>Sar</taxon>
        <taxon>Stramenopiles</taxon>
        <taxon>Oomycota</taxon>
        <taxon>Peronosporomycetes</taxon>
        <taxon>Peronosporales</taxon>
        <taxon>Peronosporaceae</taxon>
        <taxon>Phytophthora</taxon>
    </lineage>
</organism>
<protein>
    <submittedName>
        <fullName evidence="1">Unnamed protein product</fullName>
    </submittedName>
</protein>
<dbReference type="Proteomes" id="UP001165083">
    <property type="component" value="Unassembled WGS sequence"/>
</dbReference>
<dbReference type="OrthoDB" id="118391at2759"/>
<accession>A0A9W6TNK0</accession>
<sequence>MPHEIRLGRAVHRLALEGDALRTDNERLREKLLRYERLKSLTEEGLIEVGIVNVYQASKKSQRAPRPGAGWRVYFPDGEPSFYFFHLSRQEFDAAVKKSYDLFGADPPYIESVGTLLGWKVHNAPLKRDLESNSLVTHARFTIRINCSLDEANKSIVTQDLRSLPLIATPSNWSYNRRDEVCIQVLQEFEKDAYVMVCNVPGRVHCRFLFQFRRLLRILPNGKRSVSFIMRDANSTANKRSRAAEDPQPNVEWLREGGTFLKLTELDDSTIDLSYDHSASCHDEPHAQQLFIGWAQFLCRWSQKTLASKLLQ</sequence>
<dbReference type="AlphaFoldDB" id="A0A9W6TNK0"/>
<dbReference type="EMBL" id="BSXW01000257">
    <property type="protein sequence ID" value="GMF16656.1"/>
    <property type="molecule type" value="Genomic_DNA"/>
</dbReference>
<comment type="caution">
    <text evidence="1">The sequence shown here is derived from an EMBL/GenBank/DDBJ whole genome shotgun (WGS) entry which is preliminary data.</text>
</comment>
<evidence type="ECO:0000313" key="2">
    <source>
        <dbReference type="Proteomes" id="UP001165083"/>
    </source>
</evidence>
<proteinExistence type="predicted"/>
<keyword evidence="2" id="KW-1185">Reference proteome</keyword>
<gene>
    <name evidence="1" type="ORF">Plil01_000596800</name>
</gene>